<keyword evidence="2" id="KW-1185">Reference proteome</keyword>
<evidence type="ECO:0000313" key="1">
    <source>
        <dbReference type="EMBL" id="SFU92990.1"/>
    </source>
</evidence>
<dbReference type="Proteomes" id="UP000182491">
    <property type="component" value="Unassembled WGS sequence"/>
</dbReference>
<reference evidence="2" key="1">
    <citation type="submission" date="2016-10" db="EMBL/GenBank/DDBJ databases">
        <authorList>
            <person name="Varghese N."/>
        </authorList>
    </citation>
    <scope>NUCLEOTIDE SEQUENCE [LARGE SCALE GENOMIC DNA]</scope>
    <source>
        <strain evidence="2">DSM 18820</strain>
    </source>
</reference>
<gene>
    <name evidence="1" type="ORF">SAMN04487941_3445</name>
</gene>
<dbReference type="AlphaFoldDB" id="A0A1I7K6F4"/>
<accession>A0A1I7K6F4</accession>
<dbReference type="Pfam" id="PF22550">
    <property type="entry name" value="CesT_Tir_1"/>
    <property type="match status" value="1"/>
</dbReference>
<sequence>MCLSVVLCLLYYIYYMENNYFNKVKGYLLELDFQITYEDDTECVFVVEKESLGVKNLVIGCAEPLLIMEQYILELPEQASADIYRSLLQKNRDIIHGAFVLDETGRKVIFRDTLQIEMLDLCEIEATFNSLALLLSEYSDQLIQFSKDKTEYSYEHI</sequence>
<dbReference type="SUPFAM" id="SSF69635">
    <property type="entry name" value="Type III secretory system chaperone-like"/>
    <property type="match status" value="1"/>
</dbReference>
<dbReference type="Gene3D" id="3.30.1460.10">
    <property type="match status" value="1"/>
</dbReference>
<organism evidence="1 2">
    <name type="scientific">Pontibacter akesuensis</name>
    <dbReference type="NCBI Taxonomy" id="388950"/>
    <lineage>
        <taxon>Bacteria</taxon>
        <taxon>Pseudomonadati</taxon>
        <taxon>Bacteroidota</taxon>
        <taxon>Cytophagia</taxon>
        <taxon>Cytophagales</taxon>
        <taxon>Hymenobacteraceae</taxon>
        <taxon>Pontibacter</taxon>
    </lineage>
</organism>
<evidence type="ECO:0000313" key="2">
    <source>
        <dbReference type="Proteomes" id="UP000182491"/>
    </source>
</evidence>
<dbReference type="EMBL" id="FPCA01000004">
    <property type="protein sequence ID" value="SFU92990.1"/>
    <property type="molecule type" value="Genomic_DNA"/>
</dbReference>
<dbReference type="InterPro" id="IPR054345">
    <property type="entry name" value="Tir-like"/>
</dbReference>
<protein>
    <submittedName>
        <fullName evidence="1">Putative sensory transduction regulator</fullName>
    </submittedName>
</protein>
<dbReference type="STRING" id="388950.GCA_001611675_01027"/>
<name>A0A1I7K6F4_9BACT</name>
<proteinExistence type="predicted"/>